<dbReference type="EMBL" id="CAJOBP010037616">
    <property type="protein sequence ID" value="CAF4728298.1"/>
    <property type="molecule type" value="Genomic_DNA"/>
</dbReference>
<name>A0A821K402_9BILA</name>
<evidence type="ECO:0000313" key="2">
    <source>
        <dbReference type="EMBL" id="CAF4728298.1"/>
    </source>
</evidence>
<accession>A0A821K402</accession>
<feature type="non-terminal residue" evidence="2">
    <location>
        <position position="99"/>
    </location>
</feature>
<proteinExistence type="predicted"/>
<dbReference type="AlphaFoldDB" id="A0A821K402"/>
<evidence type="ECO:0000256" key="1">
    <source>
        <dbReference type="SAM" id="MobiDB-lite"/>
    </source>
</evidence>
<evidence type="ECO:0000313" key="3">
    <source>
        <dbReference type="Proteomes" id="UP000663873"/>
    </source>
</evidence>
<reference evidence="2" key="1">
    <citation type="submission" date="2021-02" db="EMBL/GenBank/DDBJ databases">
        <authorList>
            <person name="Nowell W R."/>
        </authorList>
    </citation>
    <scope>NUCLEOTIDE SEQUENCE</scope>
</reference>
<feature type="non-terminal residue" evidence="2">
    <location>
        <position position="1"/>
    </location>
</feature>
<sequence length="99" mass="11036">VSDIALQYHLSNGHKKVDSNSTVTTTLQQASTRDEEDVAHILANVADYVRRPSPPHSSHENQRQTMLTWPCPQISSNLVRSSPLNNNEQISMQLSTNPT</sequence>
<organism evidence="2 3">
    <name type="scientific">Rotaria socialis</name>
    <dbReference type="NCBI Taxonomy" id="392032"/>
    <lineage>
        <taxon>Eukaryota</taxon>
        <taxon>Metazoa</taxon>
        <taxon>Spiralia</taxon>
        <taxon>Gnathifera</taxon>
        <taxon>Rotifera</taxon>
        <taxon>Eurotatoria</taxon>
        <taxon>Bdelloidea</taxon>
        <taxon>Philodinida</taxon>
        <taxon>Philodinidae</taxon>
        <taxon>Rotaria</taxon>
    </lineage>
</organism>
<gene>
    <name evidence="2" type="ORF">UJA718_LOCUS37636</name>
</gene>
<comment type="caution">
    <text evidence="2">The sequence shown here is derived from an EMBL/GenBank/DDBJ whole genome shotgun (WGS) entry which is preliminary data.</text>
</comment>
<dbReference type="Proteomes" id="UP000663873">
    <property type="component" value="Unassembled WGS sequence"/>
</dbReference>
<protein>
    <submittedName>
        <fullName evidence="2">Uncharacterized protein</fullName>
    </submittedName>
</protein>
<feature type="region of interest" description="Disordered" evidence="1">
    <location>
        <begin position="78"/>
        <end position="99"/>
    </location>
</feature>
<keyword evidence="3" id="KW-1185">Reference proteome</keyword>